<gene>
    <name evidence="1" type="ORF">OQZ29_08630</name>
</gene>
<protein>
    <submittedName>
        <fullName evidence="1">Uncharacterized protein</fullName>
    </submittedName>
</protein>
<evidence type="ECO:0000313" key="2">
    <source>
        <dbReference type="Proteomes" id="UP001142592"/>
    </source>
</evidence>
<organism evidence="1 2">
    <name type="scientific">Pedobacter agri</name>
    <dbReference type="NCBI Taxonomy" id="454586"/>
    <lineage>
        <taxon>Bacteria</taxon>
        <taxon>Pseudomonadati</taxon>
        <taxon>Bacteroidota</taxon>
        <taxon>Sphingobacteriia</taxon>
        <taxon>Sphingobacteriales</taxon>
        <taxon>Sphingobacteriaceae</taxon>
        <taxon>Pedobacter</taxon>
    </lineage>
</organism>
<proteinExistence type="predicted"/>
<evidence type="ECO:0000313" key="1">
    <source>
        <dbReference type="EMBL" id="MCX3264806.1"/>
    </source>
</evidence>
<dbReference type="RefSeq" id="WP_010600040.1">
    <property type="nucleotide sequence ID" value="NZ_JAPJUH010000002.1"/>
</dbReference>
<accession>A0A9X3I8J2</accession>
<dbReference type="AlphaFoldDB" id="A0A9X3I8J2"/>
<comment type="caution">
    <text evidence="1">The sequence shown here is derived from an EMBL/GenBank/DDBJ whole genome shotgun (WGS) entry which is preliminary data.</text>
</comment>
<dbReference type="EMBL" id="JAPJUH010000002">
    <property type="protein sequence ID" value="MCX3264806.1"/>
    <property type="molecule type" value="Genomic_DNA"/>
</dbReference>
<name>A0A9X3I8J2_9SPHI</name>
<sequence length="211" mass="22703">MNLFGDCPLEDALIEILRQNCNFKIGQGAKLFFGRIGATAPFTPTSILTKTAWDALISATDETKIVVTNYITNLVIAGTDSVEEGGETNLRRMPELVDGGNAAATFNPRGIEPAIRAAMQKLTPYSAIQPGVSELGFGIINSDGDLIVDKTTVLIPIYNFFLGDTDVVAEKGKSNSSIGKFMLEFGWSNNLVKYTPSFNILATYPAVTVTP</sequence>
<keyword evidence="2" id="KW-1185">Reference proteome</keyword>
<reference evidence="1" key="1">
    <citation type="submission" date="2022-11" db="EMBL/GenBank/DDBJ databases">
        <authorList>
            <person name="Graham C."/>
            <person name="Newman J.D."/>
        </authorList>
    </citation>
    <scope>NUCLEOTIDE SEQUENCE</scope>
    <source>
        <strain evidence="1">DSM 19486</strain>
    </source>
</reference>
<dbReference type="Proteomes" id="UP001142592">
    <property type="component" value="Unassembled WGS sequence"/>
</dbReference>